<gene>
    <name evidence="1" type="ORF">C1Y40_00225</name>
</gene>
<proteinExistence type="predicted"/>
<organism evidence="1 2">
    <name type="scientific">Mycobacterium talmoniae</name>
    <dbReference type="NCBI Taxonomy" id="1858794"/>
    <lineage>
        <taxon>Bacteria</taxon>
        <taxon>Bacillati</taxon>
        <taxon>Actinomycetota</taxon>
        <taxon>Actinomycetes</taxon>
        <taxon>Mycobacteriales</taxon>
        <taxon>Mycobacteriaceae</taxon>
        <taxon>Mycobacterium</taxon>
    </lineage>
</organism>
<reference evidence="1 2" key="1">
    <citation type="journal article" date="2017" name="Int. J. Syst. Evol. Microbiol.">
        <title>Mycobacterium talmoniae sp. nov., a slowly growing mycobacterium isolated from human respiratory samples.</title>
        <authorList>
            <person name="Davidson R.M."/>
            <person name="DeGroote M.A."/>
            <person name="Marola J.L."/>
            <person name="Buss S."/>
            <person name="Jones V."/>
            <person name="McNeil M.R."/>
            <person name="Freifeld A.G."/>
            <person name="Elaine Epperson L."/>
            <person name="Hasan N.A."/>
            <person name="Jackson M."/>
            <person name="Iwen P.C."/>
            <person name="Salfinger M."/>
            <person name="Strong M."/>
        </authorList>
    </citation>
    <scope>NUCLEOTIDE SEQUENCE [LARGE SCALE GENOMIC DNA]</scope>
    <source>
        <strain evidence="1 2">ATCC BAA-2683</strain>
    </source>
</reference>
<name>A0A2S8BSD4_9MYCO</name>
<dbReference type="AlphaFoldDB" id="A0A2S8BSD4"/>
<sequence length="64" mass="7155">MALEFFCISCVMSCWPAWVERMVSIRDFMVSMVEIIGGISATICGIRRSRLSMSGRMSSMSPVI</sequence>
<evidence type="ECO:0000313" key="2">
    <source>
        <dbReference type="Proteomes" id="UP000238296"/>
    </source>
</evidence>
<evidence type="ECO:0000313" key="1">
    <source>
        <dbReference type="EMBL" id="PQM49551.1"/>
    </source>
</evidence>
<accession>A0A2S8BSD4</accession>
<protein>
    <submittedName>
        <fullName evidence="1">Uncharacterized protein</fullName>
    </submittedName>
</protein>
<comment type="caution">
    <text evidence="1">The sequence shown here is derived from an EMBL/GenBank/DDBJ whole genome shotgun (WGS) entry which is preliminary data.</text>
</comment>
<dbReference type="EMBL" id="PPEA01000040">
    <property type="protein sequence ID" value="PQM49551.1"/>
    <property type="molecule type" value="Genomic_DNA"/>
</dbReference>
<dbReference type="Proteomes" id="UP000238296">
    <property type="component" value="Unassembled WGS sequence"/>
</dbReference>